<dbReference type="Pfam" id="PF20398">
    <property type="entry name" value="DUF6691"/>
    <property type="match status" value="1"/>
</dbReference>
<dbReference type="AlphaFoldDB" id="A0A8G2F4A2"/>
<evidence type="ECO:0000313" key="2">
    <source>
        <dbReference type="EMBL" id="SDG11523.1"/>
    </source>
</evidence>
<gene>
    <name evidence="2" type="ORF">SAMN05660686_03436</name>
</gene>
<dbReference type="OrthoDB" id="9790409at2"/>
<dbReference type="RefSeq" id="WP_093152108.1">
    <property type="nucleotide sequence ID" value="NZ_FNBW01000010.1"/>
</dbReference>
<comment type="caution">
    <text evidence="2">The sequence shown here is derived from an EMBL/GenBank/DDBJ whole genome shotgun (WGS) entry which is preliminary data.</text>
</comment>
<proteinExistence type="predicted"/>
<reference evidence="2 3" key="1">
    <citation type="submission" date="2016-10" db="EMBL/GenBank/DDBJ databases">
        <authorList>
            <person name="Varghese N."/>
            <person name="Submissions S."/>
        </authorList>
    </citation>
    <scope>NUCLEOTIDE SEQUENCE [LARGE SCALE GENOMIC DNA]</scope>
    <source>
        <strain evidence="2 3">DSM 18839</strain>
    </source>
</reference>
<name>A0A8G2F4A2_9PROT</name>
<sequence>MRILVSLVGGLLFGLGLTVSDMIDPARVLGFLQVADGSWDPTLAFVMGGALVPMAIAWAVRRRLSAPVCGGSFPEPASATIDARLLAGSALFGAGWGLVGFCPGPAFAALTQGGGPVLIFVAAMTAGFWIGGRLVLRGSGTG</sequence>
<feature type="transmembrane region" description="Helical" evidence="1">
    <location>
        <begin position="44"/>
        <end position="64"/>
    </location>
</feature>
<protein>
    <recommendedName>
        <fullName evidence="4">Sulphur transport domain-containing protein</fullName>
    </recommendedName>
</protein>
<evidence type="ECO:0008006" key="4">
    <source>
        <dbReference type="Google" id="ProtNLM"/>
    </source>
</evidence>
<dbReference type="Proteomes" id="UP000198615">
    <property type="component" value="Unassembled WGS sequence"/>
</dbReference>
<keyword evidence="3" id="KW-1185">Reference proteome</keyword>
<keyword evidence="1" id="KW-0812">Transmembrane</keyword>
<feature type="transmembrane region" description="Helical" evidence="1">
    <location>
        <begin position="85"/>
        <end position="110"/>
    </location>
</feature>
<organism evidence="2 3">
    <name type="scientific">Thalassobaculum litoreum DSM 18839</name>
    <dbReference type="NCBI Taxonomy" id="1123362"/>
    <lineage>
        <taxon>Bacteria</taxon>
        <taxon>Pseudomonadati</taxon>
        <taxon>Pseudomonadota</taxon>
        <taxon>Alphaproteobacteria</taxon>
        <taxon>Rhodospirillales</taxon>
        <taxon>Thalassobaculaceae</taxon>
        <taxon>Thalassobaculum</taxon>
    </lineage>
</organism>
<dbReference type="EMBL" id="FNBW01000010">
    <property type="protein sequence ID" value="SDG11523.1"/>
    <property type="molecule type" value="Genomic_DNA"/>
</dbReference>
<dbReference type="InterPro" id="IPR046513">
    <property type="entry name" value="DUF6691"/>
</dbReference>
<evidence type="ECO:0000313" key="3">
    <source>
        <dbReference type="Proteomes" id="UP000198615"/>
    </source>
</evidence>
<evidence type="ECO:0000256" key="1">
    <source>
        <dbReference type="SAM" id="Phobius"/>
    </source>
</evidence>
<keyword evidence="1" id="KW-1133">Transmembrane helix</keyword>
<keyword evidence="1" id="KW-0472">Membrane</keyword>
<feature type="transmembrane region" description="Helical" evidence="1">
    <location>
        <begin position="116"/>
        <end position="136"/>
    </location>
</feature>
<accession>A0A8G2F4A2</accession>